<keyword evidence="3" id="KW-0808">Transferase</keyword>
<gene>
    <name evidence="3" type="ORF">VIS_S18BIA10006</name>
</gene>
<dbReference type="AlphaFoldDB" id="H6REM7"/>
<dbReference type="InterPro" id="IPR002376">
    <property type="entry name" value="Formyl_transf_N"/>
</dbReference>
<dbReference type="EC" id="2.1.2.9" evidence="3"/>
<reference evidence="3" key="1">
    <citation type="journal article" date="2012" name="Environ. Microbiol.">
        <title>Genomic content of uncultured Bacteroidetes from contrasting oceanic provinces in the North Atlantic Ocean.</title>
        <authorList>
            <person name="Gomez-Pereira P.R."/>
            <person name="Schuler M."/>
            <person name="Fuchs B.M."/>
            <person name="Bennke C."/>
            <person name="Teeling H."/>
            <person name="Waldmann J."/>
            <person name="Richter M."/>
            <person name="Barbe V."/>
            <person name="Bataille E."/>
            <person name="Glockner F.O."/>
            <person name="Amann R."/>
        </authorList>
    </citation>
    <scope>NUCLEOTIDE SEQUENCE</scope>
</reference>
<dbReference type="Gene3D" id="3.40.50.170">
    <property type="entry name" value="Formyl transferase, N-terminal domain"/>
    <property type="match status" value="1"/>
</dbReference>
<feature type="domain" description="Formyl transferase N-terminal" evidence="1">
    <location>
        <begin position="29"/>
        <end position="118"/>
    </location>
</feature>
<dbReference type="InterPro" id="IPR011034">
    <property type="entry name" value="Formyl_transferase-like_C_sf"/>
</dbReference>
<protein>
    <submittedName>
        <fullName evidence="3">Methionyl-tRNA formyltransferase</fullName>
        <ecNumber evidence="3">2.1.2.9</ecNumber>
    </submittedName>
</protein>
<dbReference type="InterPro" id="IPR036477">
    <property type="entry name" value="Formyl_transf_N_sf"/>
</dbReference>
<dbReference type="InterPro" id="IPR049355">
    <property type="entry name" value="Formyl_trans-like_C"/>
</dbReference>
<dbReference type="Gene3D" id="3.10.25.20">
    <property type="match status" value="1"/>
</dbReference>
<accession>H6REM7</accession>
<dbReference type="GO" id="GO:0004479">
    <property type="term" value="F:methionyl-tRNA formyltransferase activity"/>
    <property type="evidence" value="ECO:0007669"/>
    <property type="project" value="UniProtKB-EC"/>
</dbReference>
<name>H6REM7_9BACT</name>
<organism evidence="3">
    <name type="scientific">uncultured Flavobacteriia bacterium</name>
    <dbReference type="NCBI Taxonomy" id="212695"/>
    <lineage>
        <taxon>Bacteria</taxon>
        <taxon>Pseudomonadati</taxon>
        <taxon>Bacteroidota</taxon>
        <taxon>Flavobacteriia</taxon>
        <taxon>environmental samples</taxon>
    </lineage>
</organism>
<sequence>MINYLLVTSKPWHDVLFEKLRKRNGENWSRIIEKEQLNSYFLKNFKPKKIFIPHWSHIIPKEIWTRYQCVVFHMTDLPYGRGGSPLQNLIVRGKKETKITALKVNHGIDEGDIYLKKPLSLSGNAREIFEKSSNIIFNMIEEIIEKKIEPYPQKGIATNFRRRLREDGDIKNLKELNKVYDYIRMLDCEGYENAFIELKNFKIFFNNATIKNQEINANVRIIKK</sequence>
<dbReference type="Pfam" id="PF21553">
    <property type="entry name" value="Formyl_trans_C_2"/>
    <property type="match status" value="1"/>
</dbReference>
<proteinExistence type="predicted"/>
<dbReference type="SUPFAM" id="SSF53328">
    <property type="entry name" value="Formyltransferase"/>
    <property type="match status" value="1"/>
</dbReference>
<reference evidence="3" key="2">
    <citation type="submission" date="2012-02" db="EMBL/GenBank/DDBJ databases">
        <authorList>
            <person name="Genoscope - CEA"/>
        </authorList>
    </citation>
    <scope>NUCLEOTIDE SEQUENCE</scope>
</reference>
<evidence type="ECO:0000259" key="2">
    <source>
        <dbReference type="Pfam" id="PF21553"/>
    </source>
</evidence>
<dbReference type="CDD" id="cd08821">
    <property type="entry name" value="FMT_core_like_1"/>
    <property type="match status" value="1"/>
</dbReference>
<evidence type="ECO:0000313" key="3">
    <source>
        <dbReference type="EMBL" id="CCF99488.1"/>
    </source>
</evidence>
<dbReference type="EMBL" id="FO117581">
    <property type="protein sequence ID" value="CCF99488.1"/>
    <property type="molecule type" value="Genomic_DNA"/>
</dbReference>
<feature type="domain" description="Methionyl-tRNA formyltransferase-like C-terminal" evidence="2">
    <location>
        <begin position="166"/>
        <end position="222"/>
    </location>
</feature>
<dbReference type="SUPFAM" id="SSF50486">
    <property type="entry name" value="FMT C-terminal domain-like"/>
    <property type="match status" value="1"/>
</dbReference>
<dbReference type="Pfam" id="PF00551">
    <property type="entry name" value="Formyl_trans_N"/>
    <property type="match status" value="1"/>
</dbReference>
<evidence type="ECO:0000259" key="1">
    <source>
        <dbReference type="Pfam" id="PF00551"/>
    </source>
</evidence>